<proteinExistence type="predicted"/>
<dbReference type="Pfam" id="PF01381">
    <property type="entry name" value="HTH_3"/>
    <property type="match status" value="1"/>
</dbReference>
<organism evidence="3 4">
    <name type="scientific">Mycolicibacterium crocinum</name>
    <dbReference type="NCBI Taxonomy" id="388459"/>
    <lineage>
        <taxon>Bacteria</taxon>
        <taxon>Bacillati</taxon>
        <taxon>Actinomycetota</taxon>
        <taxon>Actinomycetes</taxon>
        <taxon>Mycobacteriales</taxon>
        <taxon>Mycobacteriaceae</taxon>
        <taxon>Mycolicibacterium</taxon>
    </lineage>
</organism>
<dbReference type="SUPFAM" id="SSF47413">
    <property type="entry name" value="lambda repressor-like DNA-binding domains"/>
    <property type="match status" value="1"/>
</dbReference>
<dbReference type="InterPro" id="IPR001387">
    <property type="entry name" value="Cro/C1-type_HTH"/>
</dbReference>
<dbReference type="PROSITE" id="PS50943">
    <property type="entry name" value="HTH_CROC1"/>
    <property type="match status" value="1"/>
</dbReference>
<feature type="domain" description="HTH cro/C1-type" evidence="2">
    <location>
        <begin position="10"/>
        <end position="67"/>
    </location>
</feature>
<gene>
    <name evidence="3" type="ORF">MI149_29900</name>
</gene>
<dbReference type="Proteomes" id="UP001055337">
    <property type="component" value="Plasmid unnamed"/>
</dbReference>
<feature type="region of interest" description="Disordered" evidence="1">
    <location>
        <begin position="65"/>
        <end position="116"/>
    </location>
</feature>
<reference evidence="3" key="1">
    <citation type="submission" date="2022-08" db="EMBL/GenBank/DDBJ databases">
        <title>Whole genome sequencing of non-tuberculosis mycobacteria type-strains.</title>
        <authorList>
            <person name="Igarashi Y."/>
            <person name="Osugi A."/>
            <person name="Mitarai S."/>
        </authorList>
    </citation>
    <scope>NUCLEOTIDE SEQUENCE</scope>
    <source>
        <strain evidence="3">JCM 16369</strain>
    </source>
</reference>
<keyword evidence="3" id="KW-0614">Plasmid</keyword>
<evidence type="ECO:0000259" key="2">
    <source>
        <dbReference type="PROSITE" id="PS50943"/>
    </source>
</evidence>
<protein>
    <submittedName>
        <fullName evidence="3">Helix-turn-helix domain-containing protein</fullName>
    </submittedName>
</protein>
<evidence type="ECO:0000313" key="4">
    <source>
        <dbReference type="Proteomes" id="UP001055337"/>
    </source>
</evidence>
<evidence type="ECO:0000313" key="3">
    <source>
        <dbReference type="EMBL" id="ULN44710.1"/>
    </source>
</evidence>
<keyword evidence="4" id="KW-1185">Reference proteome</keyword>
<name>A0ABY3TZN6_9MYCO</name>
<dbReference type="RefSeq" id="WP_240180714.1">
    <property type="nucleotide sequence ID" value="NZ_CP092363.2"/>
</dbReference>
<geneLocation type="plasmid" evidence="3 4">
    <name>unnamed</name>
</geneLocation>
<sequence>MSWDQLATAVLARRKELGLTQIGAAKAGDLSPDIIRNIENRRRTPKQVNPRTAAKIERALEWEPGSVVATVAGGKPTPIKAQRAKKPPNEQIANRDHPAPDTRADSPPPVPAQLDGGDRFALARQILALRSALSEHQRAISPDAREALMSEMANSAREAEEAIVRIMPWLDEGERGEAIQLLVKLREPLGENITGSN</sequence>
<dbReference type="CDD" id="cd00093">
    <property type="entry name" value="HTH_XRE"/>
    <property type="match status" value="1"/>
</dbReference>
<feature type="compositionally biased region" description="Basic and acidic residues" evidence="1">
    <location>
        <begin position="93"/>
        <end position="104"/>
    </location>
</feature>
<dbReference type="SMART" id="SM00530">
    <property type="entry name" value="HTH_XRE"/>
    <property type="match status" value="1"/>
</dbReference>
<dbReference type="Gene3D" id="1.10.260.40">
    <property type="entry name" value="lambda repressor-like DNA-binding domains"/>
    <property type="match status" value="1"/>
</dbReference>
<dbReference type="EMBL" id="CP092363">
    <property type="protein sequence ID" value="ULN44710.1"/>
    <property type="molecule type" value="Genomic_DNA"/>
</dbReference>
<accession>A0ABY3TZN6</accession>
<evidence type="ECO:0000256" key="1">
    <source>
        <dbReference type="SAM" id="MobiDB-lite"/>
    </source>
</evidence>
<dbReference type="InterPro" id="IPR010982">
    <property type="entry name" value="Lambda_DNA-bd_dom_sf"/>
</dbReference>